<protein>
    <submittedName>
        <fullName evidence="1">Uncharacterized protein</fullName>
    </submittedName>
</protein>
<gene>
    <name evidence="1" type="ORF">SAMN06265171_1124</name>
</gene>
<dbReference type="Proteomes" id="UP000316916">
    <property type="component" value="Unassembled WGS sequence"/>
</dbReference>
<dbReference type="EMBL" id="FXTC01000012">
    <property type="protein sequence ID" value="SMO91703.1"/>
    <property type="molecule type" value="Genomic_DNA"/>
</dbReference>
<evidence type="ECO:0000313" key="2">
    <source>
        <dbReference type="Proteomes" id="UP000316916"/>
    </source>
</evidence>
<name>A0A521F6D0_9FLAO</name>
<sequence>MITGNISNTKDNTNNKSTADVLVRQVMNLHDLETNGKKSFLTSSCICSRYEKSEYYKRATVAHHDSFYQIENKI</sequence>
<proteinExistence type="predicted"/>
<reference evidence="1 2" key="1">
    <citation type="submission" date="2017-05" db="EMBL/GenBank/DDBJ databases">
        <authorList>
            <person name="Varghese N."/>
            <person name="Submissions S."/>
        </authorList>
    </citation>
    <scope>NUCLEOTIDE SEQUENCE [LARGE SCALE GENOMIC DNA]</scope>
    <source>
        <strain evidence="1 2">DSM 29371</strain>
    </source>
</reference>
<organism evidence="1 2">
    <name type="scientific">Chryseobacterium rhizoplanae</name>
    <dbReference type="NCBI Taxonomy" id="1609531"/>
    <lineage>
        <taxon>Bacteria</taxon>
        <taxon>Pseudomonadati</taxon>
        <taxon>Bacteroidota</taxon>
        <taxon>Flavobacteriia</taxon>
        <taxon>Flavobacteriales</taxon>
        <taxon>Weeksellaceae</taxon>
        <taxon>Chryseobacterium group</taxon>
        <taxon>Chryseobacterium</taxon>
    </lineage>
</organism>
<dbReference type="AlphaFoldDB" id="A0A521F6D0"/>
<accession>A0A521F6D0</accession>
<evidence type="ECO:0000313" key="1">
    <source>
        <dbReference type="EMBL" id="SMO91703.1"/>
    </source>
</evidence>
<keyword evidence="2" id="KW-1185">Reference proteome</keyword>